<proteinExistence type="predicted"/>
<dbReference type="AlphaFoldDB" id="A0A7E4UL64"/>
<dbReference type="Proteomes" id="UP000492821">
    <property type="component" value="Unassembled WGS sequence"/>
</dbReference>
<keyword evidence="3" id="KW-0732">Signal</keyword>
<feature type="transmembrane region" description="Helical" evidence="2">
    <location>
        <begin position="168"/>
        <end position="192"/>
    </location>
</feature>
<evidence type="ECO:0000256" key="1">
    <source>
        <dbReference type="SAM" id="MobiDB-lite"/>
    </source>
</evidence>
<feature type="chain" id="PRO_5028835428" evidence="3">
    <location>
        <begin position="21"/>
        <end position="245"/>
    </location>
</feature>
<keyword evidence="2" id="KW-0472">Membrane</keyword>
<reference evidence="4" key="1">
    <citation type="journal article" date="2013" name="Genetics">
        <title>The draft genome and transcriptome of Panagrellus redivivus are shaped by the harsh demands of a free-living lifestyle.</title>
        <authorList>
            <person name="Srinivasan J."/>
            <person name="Dillman A.R."/>
            <person name="Macchietto M.G."/>
            <person name="Heikkinen L."/>
            <person name="Lakso M."/>
            <person name="Fracchia K.M."/>
            <person name="Antoshechkin I."/>
            <person name="Mortazavi A."/>
            <person name="Wong G."/>
            <person name="Sternberg P.W."/>
        </authorList>
    </citation>
    <scope>NUCLEOTIDE SEQUENCE [LARGE SCALE GENOMIC DNA]</scope>
    <source>
        <strain evidence="4">MT8872</strain>
    </source>
</reference>
<evidence type="ECO:0000313" key="4">
    <source>
        <dbReference type="Proteomes" id="UP000492821"/>
    </source>
</evidence>
<name>A0A7E4UL64_PANRE</name>
<dbReference type="WBParaSite" id="Pan_g10062.t1">
    <property type="protein sequence ID" value="Pan_g10062.t1"/>
    <property type="gene ID" value="Pan_g10062"/>
</dbReference>
<feature type="compositionally biased region" description="Polar residues" evidence="1">
    <location>
        <begin position="202"/>
        <end position="218"/>
    </location>
</feature>
<protein>
    <submittedName>
        <fullName evidence="5">Secreted protein</fullName>
    </submittedName>
</protein>
<keyword evidence="2" id="KW-0812">Transmembrane</keyword>
<evidence type="ECO:0000256" key="2">
    <source>
        <dbReference type="SAM" id="Phobius"/>
    </source>
</evidence>
<sequence>MYFARITVIVVFISAQYSRAADVAREVEGGVQLLKTGPIQLIVPDILSFTIKNHPGCRGDFVICYVYKPTITRDRLKKYANVGSNCPPDSCTLIMTHTGGVFGLGSERHDGNFYGLLVDSGAMCPRHAVNGRSNFTIRELPNCPVIVDGAMLLKNEEIEPKTAKATVWIIPVCVGAVLLVLGIAIVVLYCCIRSKKKPVQPPRSNGQDQRILKSTKSPASHRRKASGSKRSEPNFVASASPKTPT</sequence>
<feature type="signal peptide" evidence="3">
    <location>
        <begin position="1"/>
        <end position="20"/>
    </location>
</feature>
<organism evidence="4 5">
    <name type="scientific">Panagrellus redivivus</name>
    <name type="common">Microworm</name>
    <dbReference type="NCBI Taxonomy" id="6233"/>
    <lineage>
        <taxon>Eukaryota</taxon>
        <taxon>Metazoa</taxon>
        <taxon>Ecdysozoa</taxon>
        <taxon>Nematoda</taxon>
        <taxon>Chromadorea</taxon>
        <taxon>Rhabditida</taxon>
        <taxon>Tylenchina</taxon>
        <taxon>Panagrolaimomorpha</taxon>
        <taxon>Panagrolaimoidea</taxon>
        <taxon>Panagrolaimidae</taxon>
        <taxon>Panagrellus</taxon>
    </lineage>
</organism>
<feature type="region of interest" description="Disordered" evidence="1">
    <location>
        <begin position="197"/>
        <end position="245"/>
    </location>
</feature>
<evidence type="ECO:0000313" key="5">
    <source>
        <dbReference type="WBParaSite" id="Pan_g10062.t1"/>
    </source>
</evidence>
<keyword evidence="4" id="KW-1185">Reference proteome</keyword>
<reference evidence="5" key="2">
    <citation type="submission" date="2020-10" db="UniProtKB">
        <authorList>
            <consortium name="WormBaseParasite"/>
        </authorList>
    </citation>
    <scope>IDENTIFICATION</scope>
</reference>
<evidence type="ECO:0000256" key="3">
    <source>
        <dbReference type="SAM" id="SignalP"/>
    </source>
</evidence>
<keyword evidence="2" id="KW-1133">Transmembrane helix</keyword>
<accession>A0A7E4UL64</accession>